<reference evidence="2 3" key="2">
    <citation type="submission" date="2018-11" db="EMBL/GenBank/DDBJ databases">
        <authorList>
            <consortium name="Pathogen Informatics"/>
        </authorList>
    </citation>
    <scope>NUCLEOTIDE SEQUENCE [LARGE SCALE GENOMIC DNA]</scope>
</reference>
<dbReference type="PANTHER" id="PTHR47163:SF3">
    <property type="entry name" value="PROTEIN CBG18017"/>
    <property type="match status" value="1"/>
</dbReference>
<dbReference type="SMART" id="SM01126">
    <property type="entry name" value="DDE_Tnp_IS1595"/>
    <property type="match status" value="1"/>
</dbReference>
<sequence length="316" mass="37116">MNAQAKLLELREFNLMSVWPRLAMKSKDEFDDYLVELGLLWKNRPCPNCKKPRDVVHEVINGEAGRKKWVCNRAQCRIPGSNRKTGFLKDTFFERCHADRRKVFLLSYLYINDMGTVEDMARSCEMDASTVVQWTTWFRDVLVEYYTSNNKVRMGGPNTVVQVDETNIVRRKYNRGRIVRKDWIIGGIQDGTRMVFCEVTDKRDMATIDSIVQKYVAPGGIIRTDLWGGYNNLKNLGYIHETVNHTENFVNPENGVHTQRVECLWGQIKKKIKPKNGVKGELWDDHFFEALWKWEKNEENLLYEFWKAVTMKYPLV</sequence>
<feature type="domain" description="ISXO2-like transposase" evidence="1">
    <location>
        <begin position="153"/>
        <end position="295"/>
    </location>
</feature>
<dbReference type="EMBL" id="UYSL01022810">
    <property type="protein sequence ID" value="VDL81178.1"/>
    <property type="molecule type" value="Genomic_DNA"/>
</dbReference>
<dbReference type="WBParaSite" id="NBR_0001752001-mRNA-1">
    <property type="protein sequence ID" value="NBR_0001752001-mRNA-1"/>
    <property type="gene ID" value="NBR_0001752001"/>
</dbReference>
<dbReference type="AlphaFoldDB" id="A0A0N4YKF6"/>
<gene>
    <name evidence="2" type="ORF">NBR_LOCUS17521</name>
</gene>
<proteinExistence type="predicted"/>
<dbReference type="PANTHER" id="PTHR47163">
    <property type="entry name" value="DDE_TNP_IS1595 DOMAIN-CONTAINING PROTEIN"/>
    <property type="match status" value="1"/>
</dbReference>
<dbReference type="InterPro" id="IPR024445">
    <property type="entry name" value="Tnp_ISXO2-like"/>
</dbReference>
<dbReference type="STRING" id="27835.A0A0N4YKF6"/>
<evidence type="ECO:0000313" key="4">
    <source>
        <dbReference type="WBParaSite" id="NBR_0001752001-mRNA-1"/>
    </source>
</evidence>
<evidence type="ECO:0000259" key="1">
    <source>
        <dbReference type="SMART" id="SM01126"/>
    </source>
</evidence>
<evidence type="ECO:0000313" key="3">
    <source>
        <dbReference type="Proteomes" id="UP000271162"/>
    </source>
</evidence>
<accession>A0A0N4YKF6</accession>
<reference evidence="4" key="1">
    <citation type="submission" date="2017-02" db="UniProtKB">
        <authorList>
            <consortium name="WormBaseParasite"/>
        </authorList>
    </citation>
    <scope>IDENTIFICATION</scope>
</reference>
<dbReference type="Proteomes" id="UP000271162">
    <property type="component" value="Unassembled WGS sequence"/>
</dbReference>
<name>A0A0N4YKF6_NIPBR</name>
<evidence type="ECO:0000313" key="2">
    <source>
        <dbReference type="EMBL" id="VDL81178.1"/>
    </source>
</evidence>
<protein>
    <submittedName>
        <fullName evidence="4">DDE_Tnp_IS1595 domain-containing protein</fullName>
    </submittedName>
</protein>
<dbReference type="Pfam" id="PF12762">
    <property type="entry name" value="DDE_Tnp_IS1595"/>
    <property type="match status" value="1"/>
</dbReference>
<dbReference type="OMA" id="HWANEES"/>
<organism evidence="4">
    <name type="scientific">Nippostrongylus brasiliensis</name>
    <name type="common">Rat hookworm</name>
    <dbReference type="NCBI Taxonomy" id="27835"/>
    <lineage>
        <taxon>Eukaryota</taxon>
        <taxon>Metazoa</taxon>
        <taxon>Ecdysozoa</taxon>
        <taxon>Nematoda</taxon>
        <taxon>Chromadorea</taxon>
        <taxon>Rhabditida</taxon>
        <taxon>Rhabditina</taxon>
        <taxon>Rhabditomorpha</taxon>
        <taxon>Strongyloidea</taxon>
        <taxon>Heligmosomidae</taxon>
        <taxon>Nippostrongylus</taxon>
    </lineage>
</organism>
<keyword evidence="3" id="KW-1185">Reference proteome</keyword>
<dbReference type="NCBIfam" id="NF033547">
    <property type="entry name" value="transpos_IS1595"/>
    <property type="match status" value="1"/>
</dbReference>
<dbReference type="InterPro" id="IPR053164">
    <property type="entry name" value="IS1016-like_transposase"/>
</dbReference>